<reference evidence="10 11" key="1">
    <citation type="submission" date="2016-07" db="EMBL/GenBank/DDBJ databases">
        <title>Pervasive Adenine N6-methylation of Active Genes in Fungi.</title>
        <authorList>
            <consortium name="DOE Joint Genome Institute"/>
            <person name="Mondo S.J."/>
            <person name="Dannebaum R.O."/>
            <person name="Kuo R.C."/>
            <person name="Labutti K."/>
            <person name="Haridas S."/>
            <person name="Kuo A."/>
            <person name="Salamov A."/>
            <person name="Ahrendt S.R."/>
            <person name="Lipzen A."/>
            <person name="Sullivan W."/>
            <person name="Andreopoulos W.B."/>
            <person name="Clum A."/>
            <person name="Lindquist E."/>
            <person name="Daum C."/>
            <person name="Ramamoorthy G.K."/>
            <person name="Gryganskyi A."/>
            <person name="Culley D."/>
            <person name="Magnuson J.K."/>
            <person name="James T.Y."/>
            <person name="O'Malley M.A."/>
            <person name="Stajich J.E."/>
            <person name="Spatafora J.W."/>
            <person name="Visel A."/>
            <person name="Grigoriev I.V."/>
        </authorList>
    </citation>
    <scope>NUCLEOTIDE SEQUENCE [LARGE SCALE GENOMIC DNA]</scope>
    <source>
        <strain evidence="10 11">NRRL 2496</strain>
    </source>
</reference>
<dbReference type="InParanoid" id="A0A1X2HBM5"/>
<sequence>METLTTQINELLEACQSEWARLQHPENTGSSSPIALHSQQELHHAIKKLVTLQDEVEDKCSAVTDKAWADATQSFLEQTKRQLRTALSEDNTLSSNNNDDNSNDSSNPSNNNNNNNTPMLTSTSTSSSTLSSLLLPERRHSKSGSFSSLSSDHPIHSISEEEHPKPPSVEIHTSLFDQSRNPPTDPTLLFAPSPTTAKTNSTPSLPSLPIHHTQRTALAVPEASRSTLVDPPRQRLRVASFFQGLKPTRSTPLPNNYTTNNSGTNNGISFYRDDDQSGRNYDEIFASDAIVHQPLRIGAGYGSYICYNCTILSDKGPPITVRKRYSDFVDLREELVRNFPRLKKSIPKLPPKKVVGKFTPSFVEQRRRDLEYFFKYVALHPTLGRSLTVTHWIAP</sequence>
<protein>
    <recommendedName>
        <fullName evidence="9">PX domain-containing protein</fullName>
    </recommendedName>
</protein>
<dbReference type="InterPro" id="IPR036871">
    <property type="entry name" value="PX_dom_sf"/>
</dbReference>
<evidence type="ECO:0000313" key="11">
    <source>
        <dbReference type="Proteomes" id="UP000242180"/>
    </source>
</evidence>
<feature type="compositionally biased region" description="Low complexity" evidence="8">
    <location>
        <begin position="91"/>
        <end position="135"/>
    </location>
</feature>
<dbReference type="OrthoDB" id="10254720at2759"/>
<dbReference type="InterPro" id="IPR001683">
    <property type="entry name" value="PX_dom"/>
</dbReference>
<dbReference type="OMA" id="VTHWIAP"/>
<dbReference type="GO" id="GO:0034727">
    <property type="term" value="P:piecemeal microautophagy of the nucleus"/>
    <property type="evidence" value="ECO:0007669"/>
    <property type="project" value="TreeGrafter"/>
</dbReference>
<comment type="caution">
    <text evidence="10">The sequence shown here is derived from an EMBL/GenBank/DDBJ whole genome shotgun (WGS) entry which is preliminary data.</text>
</comment>
<evidence type="ECO:0000256" key="8">
    <source>
        <dbReference type="SAM" id="MobiDB-lite"/>
    </source>
</evidence>
<dbReference type="GO" id="GO:0015031">
    <property type="term" value="P:protein transport"/>
    <property type="evidence" value="ECO:0007669"/>
    <property type="project" value="TreeGrafter"/>
</dbReference>
<evidence type="ECO:0000259" key="9">
    <source>
        <dbReference type="PROSITE" id="PS50195"/>
    </source>
</evidence>
<dbReference type="GO" id="GO:0005769">
    <property type="term" value="C:early endosome"/>
    <property type="evidence" value="ECO:0007669"/>
    <property type="project" value="TreeGrafter"/>
</dbReference>
<evidence type="ECO:0000256" key="7">
    <source>
        <dbReference type="ARBA" id="ARBA00023136"/>
    </source>
</evidence>
<dbReference type="GO" id="GO:0000422">
    <property type="term" value="P:autophagy of mitochondrion"/>
    <property type="evidence" value="ECO:0007669"/>
    <property type="project" value="TreeGrafter"/>
</dbReference>
<dbReference type="SMART" id="SM00312">
    <property type="entry name" value="PX"/>
    <property type="match status" value="1"/>
</dbReference>
<evidence type="ECO:0000313" key="10">
    <source>
        <dbReference type="EMBL" id="ORY96160.1"/>
    </source>
</evidence>
<evidence type="ECO:0000256" key="5">
    <source>
        <dbReference type="ARBA" id="ARBA00022490"/>
    </source>
</evidence>
<evidence type="ECO:0000256" key="1">
    <source>
        <dbReference type="ARBA" id="ARBA00004170"/>
    </source>
</evidence>
<proteinExistence type="inferred from homology"/>
<keyword evidence="7" id="KW-0472">Membrane</keyword>
<feature type="region of interest" description="Disordered" evidence="8">
    <location>
        <begin position="88"/>
        <end position="209"/>
    </location>
</feature>
<evidence type="ECO:0000256" key="3">
    <source>
        <dbReference type="ARBA" id="ARBA00010883"/>
    </source>
</evidence>
<dbReference type="PANTHER" id="PTHR45949">
    <property type="entry name" value="SORTING NEXIN-4"/>
    <property type="match status" value="1"/>
</dbReference>
<feature type="compositionally biased region" description="Polar residues" evidence="8">
    <location>
        <begin position="193"/>
        <end position="205"/>
    </location>
</feature>
<keyword evidence="4" id="KW-0813">Transport</keyword>
<dbReference type="GO" id="GO:0061709">
    <property type="term" value="P:reticulophagy"/>
    <property type="evidence" value="ECO:0007669"/>
    <property type="project" value="TreeGrafter"/>
</dbReference>
<dbReference type="Pfam" id="PF00787">
    <property type="entry name" value="PX"/>
    <property type="match status" value="1"/>
</dbReference>
<evidence type="ECO:0000256" key="6">
    <source>
        <dbReference type="ARBA" id="ARBA00023121"/>
    </source>
</evidence>
<comment type="similarity">
    <text evidence="3">Belongs to the sorting nexin family.</text>
</comment>
<evidence type="ECO:0000256" key="4">
    <source>
        <dbReference type="ARBA" id="ARBA00022448"/>
    </source>
</evidence>
<feature type="compositionally biased region" description="Basic and acidic residues" evidence="8">
    <location>
        <begin position="153"/>
        <end position="165"/>
    </location>
</feature>
<dbReference type="GO" id="GO:0016020">
    <property type="term" value="C:membrane"/>
    <property type="evidence" value="ECO:0007669"/>
    <property type="project" value="UniProtKB-SubCell"/>
</dbReference>
<dbReference type="EMBL" id="MCGN01000005">
    <property type="protein sequence ID" value="ORY96160.1"/>
    <property type="molecule type" value="Genomic_DNA"/>
</dbReference>
<dbReference type="SUPFAM" id="SSF64268">
    <property type="entry name" value="PX domain"/>
    <property type="match status" value="1"/>
</dbReference>
<dbReference type="PANTHER" id="PTHR45949:SF2">
    <property type="entry name" value="SORTING NEXIN-4"/>
    <property type="match status" value="1"/>
</dbReference>
<dbReference type="Gene3D" id="3.30.1520.10">
    <property type="entry name" value="Phox-like domain"/>
    <property type="match status" value="1"/>
</dbReference>
<dbReference type="STRING" id="13706.A0A1X2HBM5"/>
<accession>A0A1X2HBM5</accession>
<dbReference type="AlphaFoldDB" id="A0A1X2HBM5"/>
<dbReference type="Proteomes" id="UP000242180">
    <property type="component" value="Unassembled WGS sequence"/>
</dbReference>
<dbReference type="PROSITE" id="PS50195">
    <property type="entry name" value="PX"/>
    <property type="match status" value="1"/>
</dbReference>
<organism evidence="10 11">
    <name type="scientific">Syncephalastrum racemosum</name>
    <name type="common">Filamentous fungus</name>
    <dbReference type="NCBI Taxonomy" id="13706"/>
    <lineage>
        <taxon>Eukaryota</taxon>
        <taxon>Fungi</taxon>
        <taxon>Fungi incertae sedis</taxon>
        <taxon>Mucoromycota</taxon>
        <taxon>Mucoromycotina</taxon>
        <taxon>Mucoromycetes</taxon>
        <taxon>Mucorales</taxon>
        <taxon>Syncephalastraceae</taxon>
        <taxon>Syncephalastrum</taxon>
    </lineage>
</organism>
<gene>
    <name evidence="10" type="ORF">BCR43DRAFT_563542</name>
</gene>
<keyword evidence="5" id="KW-0963">Cytoplasm</keyword>
<dbReference type="GO" id="GO:0000407">
    <property type="term" value="C:phagophore assembly site"/>
    <property type="evidence" value="ECO:0007669"/>
    <property type="project" value="TreeGrafter"/>
</dbReference>
<feature type="domain" description="PX" evidence="9">
    <location>
        <begin position="285"/>
        <end position="395"/>
    </location>
</feature>
<name>A0A1X2HBM5_SYNRA</name>
<dbReference type="GO" id="GO:0035091">
    <property type="term" value="F:phosphatidylinositol binding"/>
    <property type="evidence" value="ECO:0007669"/>
    <property type="project" value="InterPro"/>
</dbReference>
<dbReference type="GO" id="GO:0032456">
    <property type="term" value="P:endocytic recycling"/>
    <property type="evidence" value="ECO:0007669"/>
    <property type="project" value="TreeGrafter"/>
</dbReference>
<keyword evidence="6" id="KW-0446">Lipid-binding</keyword>
<keyword evidence="11" id="KW-1185">Reference proteome</keyword>
<comment type="subcellular location">
    <subcellularLocation>
        <location evidence="2">Cytoplasm</location>
    </subcellularLocation>
    <subcellularLocation>
        <location evidence="1">Membrane</location>
        <topology evidence="1">Peripheral membrane protein</topology>
    </subcellularLocation>
</comment>
<evidence type="ECO:0000256" key="2">
    <source>
        <dbReference type="ARBA" id="ARBA00004496"/>
    </source>
</evidence>